<dbReference type="Proteomes" id="UP000254124">
    <property type="component" value="Unassembled WGS sequence"/>
</dbReference>
<sequence>MEPVIKRPEQLAKERLTSKVRYQRNIDLIAALKSGNRSMVAAIEYMKKGFSLDDSTGVLLDAWGEQYSIKREGRDDDDYRKVLQQARGEQSVSTQSRPSVGAYMQQVYDLVWLPLSRVGLTTGATGAAFNRVPLRTVFVQCGGMAPDIELPDSLVSVTFGGDIYSAATPPNVQLTNHAPMFPGNAFPCVWAGIRYERTQKTIRATESKGIRIRAVSSLLTRIDGTATVNGGELITPFNTLVTVKQIKVKNG</sequence>
<evidence type="ECO:0000313" key="2">
    <source>
        <dbReference type="Proteomes" id="UP000254124"/>
    </source>
</evidence>
<gene>
    <name evidence="1" type="ORF">NCTC7295_02851</name>
</gene>
<name>A0A379S3G3_SALER</name>
<protein>
    <submittedName>
        <fullName evidence="1">Uncharacterized protein</fullName>
    </submittedName>
</protein>
<proteinExistence type="predicted"/>
<accession>A0A379S3G3</accession>
<evidence type="ECO:0000313" key="1">
    <source>
        <dbReference type="EMBL" id="SUG15191.1"/>
    </source>
</evidence>
<dbReference type="EMBL" id="UGWZ01000001">
    <property type="protein sequence ID" value="SUG15191.1"/>
    <property type="molecule type" value="Genomic_DNA"/>
</dbReference>
<reference evidence="1 2" key="1">
    <citation type="submission" date="2018-06" db="EMBL/GenBank/DDBJ databases">
        <authorList>
            <consortium name="Pathogen Informatics"/>
            <person name="Doyle S."/>
        </authorList>
    </citation>
    <scope>NUCLEOTIDE SEQUENCE [LARGE SCALE GENOMIC DNA]</scope>
    <source>
        <strain evidence="1 2">NCTC7295</strain>
    </source>
</reference>
<dbReference type="AlphaFoldDB" id="A0A379S3G3"/>
<organism evidence="1 2">
    <name type="scientific">Salmonella enterica subsp. arizonae</name>
    <dbReference type="NCBI Taxonomy" id="59203"/>
    <lineage>
        <taxon>Bacteria</taxon>
        <taxon>Pseudomonadati</taxon>
        <taxon>Pseudomonadota</taxon>
        <taxon>Gammaproteobacteria</taxon>
        <taxon>Enterobacterales</taxon>
        <taxon>Enterobacteriaceae</taxon>
        <taxon>Salmonella</taxon>
    </lineage>
</organism>